<evidence type="ECO:0000256" key="1">
    <source>
        <dbReference type="ARBA" id="ARBA00004651"/>
    </source>
</evidence>
<keyword evidence="4 8" id="KW-0812">Transmembrane</keyword>
<comment type="caution">
    <text evidence="10">The sequence shown here is derived from an EMBL/GenBank/DDBJ whole genome shotgun (WGS) entry which is preliminary data.</text>
</comment>
<dbReference type="EMBL" id="BARU01037482">
    <property type="protein sequence ID" value="GAH88310.1"/>
    <property type="molecule type" value="Genomic_DNA"/>
</dbReference>
<evidence type="ECO:0000256" key="2">
    <source>
        <dbReference type="ARBA" id="ARBA00022475"/>
    </source>
</evidence>
<keyword evidence="5 8" id="KW-1133">Transmembrane helix</keyword>
<evidence type="ECO:0000259" key="9">
    <source>
        <dbReference type="PROSITE" id="PS50263"/>
    </source>
</evidence>
<dbReference type="PANTHER" id="PTHR38686:SF1">
    <property type="entry name" value="APOLIPOPROTEIN N-ACYLTRANSFERASE"/>
    <property type="match status" value="1"/>
</dbReference>
<feature type="transmembrane region" description="Helical" evidence="8">
    <location>
        <begin position="69"/>
        <end position="90"/>
    </location>
</feature>
<dbReference type="Gene3D" id="3.60.110.10">
    <property type="entry name" value="Carbon-nitrogen hydrolase"/>
    <property type="match status" value="1"/>
</dbReference>
<dbReference type="Pfam" id="PF20154">
    <property type="entry name" value="LNT_N"/>
    <property type="match status" value="1"/>
</dbReference>
<evidence type="ECO:0000256" key="6">
    <source>
        <dbReference type="ARBA" id="ARBA00023136"/>
    </source>
</evidence>
<dbReference type="GO" id="GO:0042158">
    <property type="term" value="P:lipoprotein biosynthetic process"/>
    <property type="evidence" value="ECO:0007669"/>
    <property type="project" value="InterPro"/>
</dbReference>
<dbReference type="InterPro" id="IPR004563">
    <property type="entry name" value="Apolipo_AcylTrfase"/>
</dbReference>
<keyword evidence="7" id="KW-0012">Acyltransferase</keyword>
<reference evidence="10" key="1">
    <citation type="journal article" date="2014" name="Front. Microbiol.">
        <title>High frequency of phylogenetically diverse reductive dehalogenase-homologous genes in deep subseafloor sedimentary metagenomes.</title>
        <authorList>
            <person name="Kawai M."/>
            <person name="Futagami T."/>
            <person name="Toyoda A."/>
            <person name="Takaki Y."/>
            <person name="Nishi S."/>
            <person name="Hori S."/>
            <person name="Arai W."/>
            <person name="Tsubouchi T."/>
            <person name="Morono Y."/>
            <person name="Uchiyama I."/>
            <person name="Ito T."/>
            <person name="Fujiyama A."/>
            <person name="Inagaki F."/>
            <person name="Takami H."/>
        </authorList>
    </citation>
    <scope>NUCLEOTIDE SEQUENCE</scope>
    <source>
        <strain evidence="10">Expedition CK06-06</strain>
    </source>
</reference>
<dbReference type="InterPro" id="IPR036526">
    <property type="entry name" value="C-N_Hydrolase_sf"/>
</dbReference>
<dbReference type="GO" id="GO:0016410">
    <property type="term" value="F:N-acyltransferase activity"/>
    <property type="evidence" value="ECO:0007669"/>
    <property type="project" value="InterPro"/>
</dbReference>
<comment type="subcellular location">
    <subcellularLocation>
        <location evidence="1">Cell membrane</location>
        <topology evidence="1">Multi-pass membrane protein</topology>
    </subcellularLocation>
</comment>
<dbReference type="InterPro" id="IPR003010">
    <property type="entry name" value="C-N_Hydrolase"/>
</dbReference>
<name>X1K3S1_9ZZZZ</name>
<evidence type="ECO:0000256" key="8">
    <source>
        <dbReference type="SAM" id="Phobius"/>
    </source>
</evidence>
<evidence type="ECO:0000256" key="4">
    <source>
        <dbReference type="ARBA" id="ARBA00022692"/>
    </source>
</evidence>
<feature type="domain" description="CN hydrolase" evidence="9">
    <location>
        <begin position="104"/>
        <end position="249"/>
    </location>
</feature>
<evidence type="ECO:0000256" key="5">
    <source>
        <dbReference type="ARBA" id="ARBA00022989"/>
    </source>
</evidence>
<gene>
    <name evidence="10" type="ORF">S03H2_58400</name>
</gene>
<organism evidence="10">
    <name type="scientific">marine sediment metagenome</name>
    <dbReference type="NCBI Taxonomy" id="412755"/>
    <lineage>
        <taxon>unclassified sequences</taxon>
        <taxon>metagenomes</taxon>
        <taxon>ecological metagenomes</taxon>
    </lineage>
</organism>
<sequence>VAVELLRGLPLGGFCWQFVGHSLYGQRILIQVADFSGVYGVSFVAVTVNALLARLIHLTLTRKLRRRRTFFHAALGTIYTALLVLAAVAYGRYRLEETRPVAGPRISVVQGNIPLEIKECAKTFTWRQVLERRHHVFDKHRRLTLGLLDVTDDMVVWPETTVSYLEGEKYGREDYSAHARKRVREVRRKIGRPFLLGSVKLVRGIGEDAEYNAAYYFPTADGPFEVYLKIHLVPFGEYVPFRSVGWIKA</sequence>
<protein>
    <recommendedName>
        <fullName evidence="9">CN hydrolase domain-containing protein</fullName>
    </recommendedName>
</protein>
<accession>X1K3S1</accession>
<dbReference type="AlphaFoldDB" id="X1K3S1"/>
<keyword evidence="3" id="KW-0808">Transferase</keyword>
<feature type="transmembrane region" description="Helical" evidence="8">
    <location>
        <begin position="37"/>
        <end position="57"/>
    </location>
</feature>
<keyword evidence="6 8" id="KW-0472">Membrane</keyword>
<feature type="non-terminal residue" evidence="10">
    <location>
        <position position="1"/>
    </location>
</feature>
<dbReference type="GO" id="GO:0005886">
    <property type="term" value="C:plasma membrane"/>
    <property type="evidence" value="ECO:0007669"/>
    <property type="project" value="UniProtKB-SubCell"/>
</dbReference>
<evidence type="ECO:0000256" key="3">
    <source>
        <dbReference type="ARBA" id="ARBA00022679"/>
    </source>
</evidence>
<proteinExistence type="predicted"/>
<dbReference type="PROSITE" id="PS50263">
    <property type="entry name" value="CN_HYDROLASE"/>
    <property type="match status" value="1"/>
</dbReference>
<keyword evidence="2" id="KW-1003">Cell membrane</keyword>
<evidence type="ECO:0000313" key="10">
    <source>
        <dbReference type="EMBL" id="GAH88310.1"/>
    </source>
</evidence>
<dbReference type="PANTHER" id="PTHR38686">
    <property type="entry name" value="APOLIPOPROTEIN N-ACYLTRANSFERASE"/>
    <property type="match status" value="1"/>
</dbReference>
<feature type="non-terminal residue" evidence="10">
    <location>
        <position position="249"/>
    </location>
</feature>
<evidence type="ECO:0000256" key="7">
    <source>
        <dbReference type="ARBA" id="ARBA00023315"/>
    </source>
</evidence>
<dbReference type="SUPFAM" id="SSF56317">
    <property type="entry name" value="Carbon-nitrogen hydrolase"/>
    <property type="match status" value="1"/>
</dbReference>
<dbReference type="InterPro" id="IPR045378">
    <property type="entry name" value="LNT_N"/>
</dbReference>